<reference evidence="2 3" key="1">
    <citation type="journal article" date="2018" name="Nat. Biotechnol.">
        <title>A standardized bacterial taxonomy based on genome phylogeny substantially revises the tree of life.</title>
        <authorList>
            <person name="Parks D.H."/>
            <person name="Chuvochina M."/>
            <person name="Waite D.W."/>
            <person name="Rinke C."/>
            <person name="Skarshewski A."/>
            <person name="Chaumeil P.A."/>
            <person name="Hugenholtz P."/>
        </authorList>
    </citation>
    <scope>NUCLEOTIDE SEQUENCE [LARGE SCALE GENOMIC DNA]</scope>
    <source>
        <strain evidence="2">UBA8672</strain>
    </source>
</reference>
<accession>A0A3D5QBK0</accession>
<sequence length="137" mass="15413">MKVICTNCGTDFDSGNKNKFECPHCGQFYNLKEKPDTYDVKMLNGVLVEKISFNELKNGLKTGKYLKYDYISGGSLPWIKIINSDFEDFVPDSAAVKGGNGASKSWIVLFVFSFIVNIVLLFFLYLQKVKIDDLISG</sequence>
<evidence type="ECO:0000313" key="3">
    <source>
        <dbReference type="Proteomes" id="UP000262325"/>
    </source>
</evidence>
<comment type="caution">
    <text evidence="2">The sequence shown here is derived from an EMBL/GenBank/DDBJ whole genome shotgun (WGS) entry which is preliminary data.</text>
</comment>
<feature type="transmembrane region" description="Helical" evidence="1">
    <location>
        <begin position="106"/>
        <end position="126"/>
    </location>
</feature>
<keyword evidence="1" id="KW-1133">Transmembrane helix</keyword>
<dbReference type="Proteomes" id="UP000262325">
    <property type="component" value="Unassembled WGS sequence"/>
</dbReference>
<name>A0A3D5QBK0_FLESI</name>
<proteinExistence type="predicted"/>
<evidence type="ECO:0000313" key="2">
    <source>
        <dbReference type="EMBL" id="HCW93221.1"/>
    </source>
</evidence>
<keyword evidence="1" id="KW-0472">Membrane</keyword>
<dbReference type="EMBL" id="DPPF01000118">
    <property type="protein sequence ID" value="HCW93221.1"/>
    <property type="molecule type" value="Genomic_DNA"/>
</dbReference>
<gene>
    <name evidence="2" type="ORF">DHM44_06040</name>
</gene>
<keyword evidence="1" id="KW-0812">Transmembrane</keyword>
<dbReference type="OMA" id="YENTPWI"/>
<protein>
    <submittedName>
        <fullName evidence="2">Uncharacterized protein</fullName>
    </submittedName>
</protein>
<evidence type="ECO:0000256" key="1">
    <source>
        <dbReference type="SAM" id="Phobius"/>
    </source>
</evidence>
<organism evidence="2 3">
    <name type="scientific">Flexistipes sinusarabici</name>
    <dbReference type="NCBI Taxonomy" id="2352"/>
    <lineage>
        <taxon>Bacteria</taxon>
        <taxon>Pseudomonadati</taxon>
        <taxon>Deferribacterota</taxon>
        <taxon>Deferribacteres</taxon>
        <taxon>Deferribacterales</taxon>
        <taxon>Flexistipitaceae</taxon>
        <taxon>Flexistipes</taxon>
    </lineage>
</organism>
<dbReference type="RefSeq" id="WP_013886305.1">
    <property type="nucleotide sequence ID" value="NZ_JAAZVV010000031.1"/>
</dbReference>
<dbReference type="AlphaFoldDB" id="A0A3D5QBK0"/>